<feature type="signal peptide" evidence="1">
    <location>
        <begin position="1"/>
        <end position="20"/>
    </location>
</feature>
<dbReference type="GO" id="GO:0016491">
    <property type="term" value="F:oxidoreductase activity"/>
    <property type="evidence" value="ECO:0007669"/>
    <property type="project" value="InterPro"/>
</dbReference>
<dbReference type="AlphaFoldDB" id="A0A1I5HGJ7"/>
<dbReference type="SUPFAM" id="SSF52833">
    <property type="entry name" value="Thioredoxin-like"/>
    <property type="match status" value="1"/>
</dbReference>
<evidence type="ECO:0000259" key="2">
    <source>
        <dbReference type="PROSITE" id="PS51352"/>
    </source>
</evidence>
<dbReference type="Gene3D" id="3.40.30.10">
    <property type="entry name" value="Glutaredoxin"/>
    <property type="match status" value="1"/>
</dbReference>
<reference evidence="4" key="1">
    <citation type="submission" date="2016-10" db="EMBL/GenBank/DDBJ databases">
        <authorList>
            <person name="Varghese N."/>
            <person name="Submissions S."/>
        </authorList>
    </citation>
    <scope>NUCLEOTIDE SEQUENCE [LARGE SCALE GENOMIC DNA]</scope>
    <source>
        <strain evidence="4">DSM 15282</strain>
    </source>
</reference>
<protein>
    <submittedName>
        <fullName evidence="3">AhpC/TSA family protein</fullName>
    </submittedName>
</protein>
<dbReference type="InterPro" id="IPR013766">
    <property type="entry name" value="Thioredoxin_domain"/>
</dbReference>
<keyword evidence="4" id="KW-1185">Reference proteome</keyword>
<dbReference type="EMBL" id="FOVW01000007">
    <property type="protein sequence ID" value="SFO47299.1"/>
    <property type="molecule type" value="Genomic_DNA"/>
</dbReference>
<evidence type="ECO:0000256" key="1">
    <source>
        <dbReference type="SAM" id="SignalP"/>
    </source>
</evidence>
<dbReference type="GO" id="GO:0016209">
    <property type="term" value="F:antioxidant activity"/>
    <property type="evidence" value="ECO:0007669"/>
    <property type="project" value="InterPro"/>
</dbReference>
<dbReference type="PANTHER" id="PTHR43640">
    <property type="entry name" value="OS07G0260300 PROTEIN"/>
    <property type="match status" value="1"/>
</dbReference>
<accession>A0A1I5HGJ7</accession>
<dbReference type="STRING" id="226506.SAMN04488519_10731"/>
<organism evidence="3 4">
    <name type="scientific">Algoriphagus ornithinivorans</name>
    <dbReference type="NCBI Taxonomy" id="226506"/>
    <lineage>
        <taxon>Bacteria</taxon>
        <taxon>Pseudomonadati</taxon>
        <taxon>Bacteroidota</taxon>
        <taxon>Cytophagia</taxon>
        <taxon>Cytophagales</taxon>
        <taxon>Cyclobacteriaceae</taxon>
        <taxon>Algoriphagus</taxon>
    </lineage>
</organism>
<name>A0A1I5HGJ7_9BACT</name>
<feature type="chain" id="PRO_5011791031" evidence="1">
    <location>
        <begin position="21"/>
        <end position="192"/>
    </location>
</feature>
<dbReference type="PANTHER" id="PTHR43640:SF1">
    <property type="entry name" value="THIOREDOXIN-DEPENDENT PEROXIREDOXIN"/>
    <property type="match status" value="1"/>
</dbReference>
<dbReference type="InterPro" id="IPR047262">
    <property type="entry name" value="PRX-like1"/>
</dbReference>
<dbReference type="InterPro" id="IPR000866">
    <property type="entry name" value="AhpC/TSA"/>
</dbReference>
<sequence>MKKIIAVSILCCLFHFNSFSQTFQSIERIDAVTGKSTDLKSLISGKAMVLIFHSLGCPYSKMYEKRLIAMRNSYSNKGIRFVLINPESEIDPESQKVLKSYIDDSGLNMNYLIDEEQVLVKQLNITKIPEALIILNTESGLNVVYRGAIDNNPQAESAVSERILERAINQVLRNEEPSPATVRATGCNMKSF</sequence>
<dbReference type="Pfam" id="PF00578">
    <property type="entry name" value="AhpC-TSA"/>
    <property type="match status" value="1"/>
</dbReference>
<feature type="domain" description="Thioredoxin" evidence="2">
    <location>
        <begin position="17"/>
        <end position="154"/>
    </location>
</feature>
<evidence type="ECO:0000313" key="3">
    <source>
        <dbReference type="EMBL" id="SFO47299.1"/>
    </source>
</evidence>
<proteinExistence type="predicted"/>
<dbReference type="PROSITE" id="PS51352">
    <property type="entry name" value="THIOREDOXIN_2"/>
    <property type="match status" value="1"/>
</dbReference>
<dbReference type="InterPro" id="IPR036249">
    <property type="entry name" value="Thioredoxin-like_sf"/>
</dbReference>
<evidence type="ECO:0000313" key="4">
    <source>
        <dbReference type="Proteomes" id="UP000199564"/>
    </source>
</evidence>
<dbReference type="RefSeq" id="WP_091654401.1">
    <property type="nucleotide sequence ID" value="NZ_FOVW01000007.1"/>
</dbReference>
<gene>
    <name evidence="3" type="ORF">SAMN04488519_10731</name>
</gene>
<keyword evidence="1" id="KW-0732">Signal</keyword>
<dbReference type="Proteomes" id="UP000199564">
    <property type="component" value="Unassembled WGS sequence"/>
</dbReference>